<organism evidence="1 2">
    <name type="scientific">Bacteroides thetaiotaomicron</name>
    <dbReference type="NCBI Taxonomy" id="818"/>
    <lineage>
        <taxon>Bacteria</taxon>
        <taxon>Pseudomonadati</taxon>
        <taxon>Bacteroidota</taxon>
        <taxon>Bacteroidia</taxon>
        <taxon>Bacteroidales</taxon>
        <taxon>Bacteroidaceae</taxon>
        <taxon>Bacteroides</taxon>
    </lineage>
</organism>
<accession>A0A0N7IAM8</accession>
<dbReference type="PATRIC" id="fig|818.23.peg.3915"/>
<name>A0A0N7IAM8_BACT4</name>
<proteinExistence type="predicted"/>
<evidence type="ECO:0000313" key="2">
    <source>
        <dbReference type="Proteomes" id="UP000095576"/>
    </source>
</evidence>
<evidence type="ECO:0000313" key="1">
    <source>
        <dbReference type="EMBL" id="CUP65363.1"/>
    </source>
</evidence>
<gene>
    <name evidence="1" type="ORF">ERS852511_02795</name>
</gene>
<dbReference type="Proteomes" id="UP000095576">
    <property type="component" value="Unassembled WGS sequence"/>
</dbReference>
<protein>
    <submittedName>
        <fullName evidence="1">Uncharacterized protein</fullName>
    </submittedName>
</protein>
<dbReference type="AlphaFoldDB" id="A0A0N7IAM8"/>
<accession>I0Q041</accession>
<dbReference type="KEGG" id="btho:Btheta7330_03801"/>
<sequence>MLGMTIYELYSRIEILKKWCLLIIKIKKILYFSILLITLHRLRIVHALNNL</sequence>
<reference evidence="1 2" key="1">
    <citation type="submission" date="2015-09" db="EMBL/GenBank/DDBJ databases">
        <authorList>
            <consortium name="Pathogen Informatics"/>
        </authorList>
    </citation>
    <scope>NUCLEOTIDE SEQUENCE [LARGE SCALE GENOMIC DNA]</scope>
    <source>
        <strain evidence="1 2">2789STDY5834899</strain>
    </source>
</reference>
<dbReference type="EMBL" id="CZAP01000009">
    <property type="protein sequence ID" value="CUP65363.1"/>
    <property type="molecule type" value="Genomic_DNA"/>
</dbReference>